<keyword evidence="1" id="KW-1133">Transmembrane helix</keyword>
<gene>
    <name evidence="2" type="ORF">FKV42_00710</name>
</gene>
<evidence type="ECO:0008006" key="4">
    <source>
        <dbReference type="Google" id="ProtNLM"/>
    </source>
</evidence>
<keyword evidence="1" id="KW-0472">Membrane</keyword>
<dbReference type="Proteomes" id="UP000319335">
    <property type="component" value="Unassembled WGS sequence"/>
</dbReference>
<feature type="transmembrane region" description="Helical" evidence="1">
    <location>
        <begin position="102"/>
        <end position="123"/>
    </location>
</feature>
<reference evidence="2 3" key="1">
    <citation type="submission" date="2019-06" db="EMBL/GenBank/DDBJ databases">
        <title>Draft genome sequence of Methanolobus vulcani B1d.</title>
        <authorList>
            <person name="Creighbaum A.J."/>
            <person name="Ticak T."/>
            <person name="Hariraju D."/>
            <person name="Arivett B.A."/>
            <person name="Ferguson D.J.Jr."/>
        </authorList>
    </citation>
    <scope>NUCLEOTIDE SEQUENCE [LARGE SCALE GENOMIC DNA]</scope>
    <source>
        <strain evidence="2 3">B1d</strain>
    </source>
</reference>
<dbReference type="SUPFAM" id="SSF49464">
    <property type="entry name" value="Carboxypeptidase regulatory domain-like"/>
    <property type="match status" value="1"/>
</dbReference>
<dbReference type="OrthoDB" id="121884at2157"/>
<dbReference type="InterPro" id="IPR008969">
    <property type="entry name" value="CarboxyPept-like_regulatory"/>
</dbReference>
<organism evidence="2 3">
    <name type="scientific">Methanolobus vulcani</name>
    <dbReference type="NCBI Taxonomy" id="38026"/>
    <lineage>
        <taxon>Archaea</taxon>
        <taxon>Methanobacteriati</taxon>
        <taxon>Methanobacteriota</taxon>
        <taxon>Stenosarchaea group</taxon>
        <taxon>Methanomicrobia</taxon>
        <taxon>Methanosarcinales</taxon>
        <taxon>Methanosarcinaceae</taxon>
        <taxon>Methanolobus</taxon>
    </lineage>
</organism>
<sequence length="131" mass="14201">MPAASAHRVYVQESITGIEIKAWFGGGDPMAGADIVIYAIKNGEEEVYIEDKTDSDGLYYFTPKLGVSEYRVEVSETGHKEEKTFSLTGDAVGDTADAELPLTARIIAGFGYIFGIAGMALYFSSRKSKTQ</sequence>
<keyword evidence="3" id="KW-1185">Reference proteome</keyword>
<accession>A0A7Z8KS24</accession>
<proteinExistence type="predicted"/>
<protein>
    <recommendedName>
        <fullName evidence="4">Nickel transport protein</fullName>
    </recommendedName>
</protein>
<comment type="caution">
    <text evidence="2">The sequence shown here is derived from an EMBL/GenBank/DDBJ whole genome shotgun (WGS) entry which is preliminary data.</text>
</comment>
<evidence type="ECO:0000313" key="3">
    <source>
        <dbReference type="Proteomes" id="UP000319335"/>
    </source>
</evidence>
<keyword evidence="1" id="KW-0812">Transmembrane</keyword>
<name>A0A7Z8KS24_9EURY</name>
<dbReference type="EMBL" id="VIAQ01000006">
    <property type="protein sequence ID" value="TQD28494.1"/>
    <property type="molecule type" value="Genomic_DNA"/>
</dbReference>
<evidence type="ECO:0000256" key="1">
    <source>
        <dbReference type="SAM" id="Phobius"/>
    </source>
</evidence>
<evidence type="ECO:0000313" key="2">
    <source>
        <dbReference type="EMBL" id="TQD28494.1"/>
    </source>
</evidence>
<dbReference type="AlphaFoldDB" id="A0A7Z8KS24"/>